<proteinExistence type="inferred from homology"/>
<evidence type="ECO:0000256" key="2">
    <source>
        <dbReference type="ARBA" id="ARBA00004606"/>
    </source>
</evidence>
<dbReference type="InterPro" id="IPR029044">
    <property type="entry name" value="Nucleotide-diphossugar_trans"/>
</dbReference>
<evidence type="ECO:0000256" key="8">
    <source>
        <dbReference type="ARBA" id="ARBA00023034"/>
    </source>
</evidence>
<evidence type="ECO:0000256" key="9">
    <source>
        <dbReference type="ARBA" id="ARBA00023136"/>
    </source>
</evidence>
<dbReference type="GO" id="GO:0046354">
    <property type="term" value="P:mannan biosynthetic process"/>
    <property type="evidence" value="ECO:0007669"/>
    <property type="project" value="TreeGrafter"/>
</dbReference>
<dbReference type="PANTHER" id="PTHR31646">
    <property type="entry name" value="ALPHA-1,2-MANNOSYLTRANSFERASE MNN2"/>
    <property type="match status" value="1"/>
</dbReference>
<dbReference type="Pfam" id="PF11051">
    <property type="entry name" value="Mannosyl_trans3"/>
    <property type="match status" value="1"/>
</dbReference>
<evidence type="ECO:0000256" key="10">
    <source>
        <dbReference type="ARBA" id="ARBA00037847"/>
    </source>
</evidence>
<sequence>MAQQLKQAKPELDVSRQQGIVIPAGGPVLLRNAAALVNVIRQHYHSGLPIEIFYQGPQEWHEAAGSLLKGYADVTCVDTDSKNLPAHHNATQFRGFGLKILALYLCSFKHVLVLDSDNLPLVNPDVLFSKPTMQDSGNLFFPDYWQREGHEPVKAVAYYAFDLTPPWEQDREGYMATESGQILLDREKHADVLEWLCFLQSHADIFKRYMYGDKDFYPLAFALADKASLFTQVPVAPRMALHEEQESPNYLQLGMVQSDEMGVLSFLHRTTYGAKRGLGGEMNPVRRYWPQFLSSPIHGKLAPKVVGWDEEKRMCLINKRWFNYQKGKKMSMLTCKNMAFESRNITRCPLESALLPRDVKLASTETLWPMQVAVKALEQSFDAVVSHELAYMERKGTSISNLITKKASNALLDLR</sequence>
<organism evidence="11 12">
    <name type="scientific">Apatococcus lobatus</name>
    <dbReference type="NCBI Taxonomy" id="904363"/>
    <lineage>
        <taxon>Eukaryota</taxon>
        <taxon>Viridiplantae</taxon>
        <taxon>Chlorophyta</taxon>
        <taxon>core chlorophytes</taxon>
        <taxon>Trebouxiophyceae</taxon>
        <taxon>Chlorellales</taxon>
        <taxon>Chlorellaceae</taxon>
        <taxon>Apatococcus</taxon>
    </lineage>
</organism>
<dbReference type="EMBL" id="JALJOS010000013">
    <property type="protein sequence ID" value="KAK9831635.1"/>
    <property type="molecule type" value="Genomic_DNA"/>
</dbReference>
<dbReference type="GO" id="GO:0000139">
    <property type="term" value="C:Golgi membrane"/>
    <property type="evidence" value="ECO:0007669"/>
    <property type="project" value="UniProtKB-SubCell"/>
</dbReference>
<comment type="similarity">
    <text evidence="3">Belongs to the MNN1/MNT family.</text>
</comment>
<evidence type="ECO:0000256" key="5">
    <source>
        <dbReference type="ARBA" id="ARBA00022692"/>
    </source>
</evidence>
<dbReference type="InterPro" id="IPR022751">
    <property type="entry name" value="Alpha_mannosyltransferase"/>
</dbReference>
<accession>A0AAW1RDV3</accession>
<comment type="caution">
    <text evidence="11">The sequence shown here is derived from an EMBL/GenBank/DDBJ whole genome shotgun (WGS) entry which is preliminary data.</text>
</comment>
<comment type="subcellular location">
    <subcellularLocation>
        <location evidence="10">Endomembrane system</location>
        <topology evidence="10">Single-pass membrane protein</topology>
    </subcellularLocation>
    <subcellularLocation>
        <location evidence="1">Golgi apparatus membrane</location>
    </subcellularLocation>
    <subcellularLocation>
        <location evidence="2">Membrane</location>
        <topology evidence="2">Single-pass type II membrane protein</topology>
    </subcellularLocation>
</comment>
<keyword evidence="5" id="KW-0812">Transmembrane</keyword>
<dbReference type="Proteomes" id="UP001438707">
    <property type="component" value="Unassembled WGS sequence"/>
</dbReference>
<keyword evidence="9" id="KW-0472">Membrane</keyword>
<evidence type="ECO:0000256" key="4">
    <source>
        <dbReference type="ARBA" id="ARBA00022679"/>
    </source>
</evidence>
<reference evidence="11 12" key="1">
    <citation type="journal article" date="2024" name="Nat. Commun.">
        <title>Phylogenomics reveals the evolutionary origins of lichenization in chlorophyte algae.</title>
        <authorList>
            <person name="Puginier C."/>
            <person name="Libourel C."/>
            <person name="Otte J."/>
            <person name="Skaloud P."/>
            <person name="Haon M."/>
            <person name="Grisel S."/>
            <person name="Petersen M."/>
            <person name="Berrin J.G."/>
            <person name="Delaux P.M."/>
            <person name="Dal Grande F."/>
            <person name="Keller J."/>
        </authorList>
    </citation>
    <scope>NUCLEOTIDE SEQUENCE [LARGE SCALE GENOMIC DNA]</scope>
    <source>
        <strain evidence="11 12">SAG 2145</strain>
    </source>
</reference>
<dbReference type="GO" id="GO:0000026">
    <property type="term" value="F:alpha-1,2-mannosyltransferase activity"/>
    <property type="evidence" value="ECO:0007669"/>
    <property type="project" value="TreeGrafter"/>
</dbReference>
<evidence type="ECO:0000256" key="6">
    <source>
        <dbReference type="ARBA" id="ARBA00022968"/>
    </source>
</evidence>
<dbReference type="AlphaFoldDB" id="A0AAW1RDV3"/>
<evidence type="ECO:0000256" key="1">
    <source>
        <dbReference type="ARBA" id="ARBA00004394"/>
    </source>
</evidence>
<evidence type="ECO:0008006" key="13">
    <source>
        <dbReference type="Google" id="ProtNLM"/>
    </source>
</evidence>
<protein>
    <recommendedName>
        <fullName evidence="13">Nucleotide-diphospho-sugar transferase</fullName>
    </recommendedName>
</protein>
<dbReference type="Gene3D" id="3.90.550.10">
    <property type="entry name" value="Spore Coat Polysaccharide Biosynthesis Protein SpsA, Chain A"/>
    <property type="match status" value="1"/>
</dbReference>
<evidence type="ECO:0000313" key="11">
    <source>
        <dbReference type="EMBL" id="KAK9831635.1"/>
    </source>
</evidence>
<keyword evidence="7" id="KW-1133">Transmembrane helix</keyword>
<keyword evidence="4" id="KW-0808">Transferase</keyword>
<name>A0AAW1RDV3_9CHLO</name>
<gene>
    <name evidence="11" type="ORF">WJX74_003472</name>
</gene>
<keyword evidence="6" id="KW-0735">Signal-anchor</keyword>
<keyword evidence="8" id="KW-0333">Golgi apparatus</keyword>
<dbReference type="PANTHER" id="PTHR31646:SF1">
    <property type="entry name" value="ALPHA-1,2-MANNOSYLTRANSFERASE MNN2"/>
    <property type="match status" value="1"/>
</dbReference>
<dbReference type="SUPFAM" id="SSF53448">
    <property type="entry name" value="Nucleotide-diphospho-sugar transferases"/>
    <property type="match status" value="1"/>
</dbReference>
<keyword evidence="12" id="KW-1185">Reference proteome</keyword>
<evidence type="ECO:0000256" key="3">
    <source>
        <dbReference type="ARBA" id="ARBA00009105"/>
    </source>
</evidence>
<evidence type="ECO:0000256" key="7">
    <source>
        <dbReference type="ARBA" id="ARBA00022989"/>
    </source>
</evidence>
<evidence type="ECO:0000313" key="12">
    <source>
        <dbReference type="Proteomes" id="UP001438707"/>
    </source>
</evidence>